<dbReference type="GO" id="GO:0004519">
    <property type="term" value="F:endonuclease activity"/>
    <property type="evidence" value="ECO:0007669"/>
    <property type="project" value="UniProtKB-KW"/>
</dbReference>
<dbReference type="AlphaFoldDB" id="A0A5C7A282"/>
<gene>
    <name evidence="1" type="ORF">ES754_00715</name>
</gene>
<comment type="caution">
    <text evidence="1">The sequence shown here is derived from an EMBL/GenBank/DDBJ whole genome shotgun (WGS) entry which is preliminary data.</text>
</comment>
<dbReference type="RefSeq" id="WP_147221138.1">
    <property type="nucleotide sequence ID" value="NZ_CAJGYY010000001.1"/>
</dbReference>
<keyword evidence="1" id="KW-0255">Endonuclease</keyword>
<name>A0A5C7A282_9GAMM</name>
<dbReference type="PANTHER" id="PTHR38733:SF1">
    <property type="entry name" value="TYPE IV METHYL-DIRECTED RESTRICTION ENZYME ECOKMCRBC"/>
    <property type="match status" value="1"/>
</dbReference>
<keyword evidence="1" id="KW-0540">Nuclease</keyword>
<reference evidence="1 2" key="1">
    <citation type="submission" date="2019-08" db="EMBL/GenBank/DDBJ databases">
        <title>Genome sequence of Psychrobacter frigidicola ACAM304 (type strain).</title>
        <authorList>
            <person name="Bowman J.P."/>
        </authorList>
    </citation>
    <scope>NUCLEOTIDE SEQUENCE [LARGE SCALE GENOMIC DNA]</scope>
    <source>
        <strain evidence="1 2">ACAM 304</strain>
    </source>
</reference>
<evidence type="ECO:0000313" key="1">
    <source>
        <dbReference type="EMBL" id="TXD97541.1"/>
    </source>
</evidence>
<dbReference type="Proteomes" id="UP000321903">
    <property type="component" value="Unassembled WGS sequence"/>
</dbReference>
<organism evidence="1 2">
    <name type="scientific">Psychrobacter frigidicola</name>
    <dbReference type="NCBI Taxonomy" id="45611"/>
    <lineage>
        <taxon>Bacteria</taxon>
        <taxon>Pseudomonadati</taxon>
        <taxon>Pseudomonadota</taxon>
        <taxon>Gammaproteobacteria</taxon>
        <taxon>Moraxellales</taxon>
        <taxon>Moraxellaceae</taxon>
        <taxon>Psychrobacter</taxon>
    </lineage>
</organism>
<keyword evidence="2" id="KW-1185">Reference proteome</keyword>
<protein>
    <submittedName>
        <fullName evidence="1">Restriction endonuclease</fullName>
    </submittedName>
</protein>
<dbReference type="OrthoDB" id="307209at2"/>
<sequence length="423" mass="50007">MIQVREYAQLTTDQTASSSLDLAIIKQETFDWLVELSEKESYGRFITYKRPNYLQLHSYVGYLESPCGEGIEILPKTGLGAQESDKSREVLCKMLSSVLNLSYKEAQSASLNRMNLPIHEWIYYQFLYLLKELVASGLRFDYQRIEEESRFIRGQLDITVQQRQTVGRAHLFHIRHDVYHPNRLENQLIKTALDYVQQHCRSSENWRLANELSHILDPITSLREPLNSMHKWSDIKILQSYRAIKPWCQLILEKLNPNFQKGEHRGIALLFPMEILFEKYVAKCLRRDIKSPWQLTTQASNKHMVNDQKGLKSRFQLKPDLLISRERKNYHVLDTKWKLINSNKKNFDIEQDDIYQLFAYGHKYLNGCGDMMLIYPKHHQFETPLECFHLAEKLRLWAIPFCIETDKMVISEWVERFPSLSLT</sequence>
<dbReference type="Pfam" id="PF10117">
    <property type="entry name" value="McrBC"/>
    <property type="match status" value="1"/>
</dbReference>
<dbReference type="InterPro" id="IPR019292">
    <property type="entry name" value="McrC"/>
</dbReference>
<dbReference type="EMBL" id="VORZ01000001">
    <property type="protein sequence ID" value="TXD97541.1"/>
    <property type="molecule type" value="Genomic_DNA"/>
</dbReference>
<evidence type="ECO:0000313" key="2">
    <source>
        <dbReference type="Proteomes" id="UP000321903"/>
    </source>
</evidence>
<dbReference type="PANTHER" id="PTHR38733">
    <property type="entry name" value="PROTEIN MCRC"/>
    <property type="match status" value="1"/>
</dbReference>
<proteinExistence type="predicted"/>
<keyword evidence="1" id="KW-0378">Hydrolase</keyword>
<accession>A0A5C7A282</accession>